<feature type="chain" id="PRO_5029468716" evidence="1">
    <location>
        <begin position="19"/>
        <end position="342"/>
    </location>
</feature>
<dbReference type="Pfam" id="PF13088">
    <property type="entry name" value="BNR_2"/>
    <property type="match status" value="1"/>
</dbReference>
<dbReference type="AlphaFoldDB" id="A0A7K0FYI1"/>
<evidence type="ECO:0000313" key="3">
    <source>
        <dbReference type="EMBL" id="MRX76260.1"/>
    </source>
</evidence>
<dbReference type="PANTHER" id="PTHR43752:SF2">
    <property type="entry name" value="BNR_ASP-BOX REPEAT FAMILY PROTEIN"/>
    <property type="match status" value="1"/>
</dbReference>
<dbReference type="PANTHER" id="PTHR43752">
    <property type="entry name" value="BNR/ASP-BOX REPEAT FAMILY PROTEIN"/>
    <property type="match status" value="1"/>
</dbReference>
<dbReference type="RefSeq" id="WP_154280492.1">
    <property type="nucleotide sequence ID" value="NZ_JBHUJQ010000001.1"/>
</dbReference>
<keyword evidence="1" id="KW-0732">Signal</keyword>
<protein>
    <submittedName>
        <fullName evidence="3">Sialidase</fullName>
    </submittedName>
</protein>
<dbReference type="Gene3D" id="2.120.10.10">
    <property type="match status" value="1"/>
</dbReference>
<keyword evidence="4" id="KW-1185">Reference proteome</keyword>
<feature type="signal peptide" evidence="1">
    <location>
        <begin position="1"/>
        <end position="18"/>
    </location>
</feature>
<evidence type="ECO:0000259" key="2">
    <source>
        <dbReference type="Pfam" id="PF13088"/>
    </source>
</evidence>
<evidence type="ECO:0000313" key="4">
    <source>
        <dbReference type="Proteomes" id="UP000487757"/>
    </source>
</evidence>
<accession>A0A7K0FYI1</accession>
<gene>
    <name evidence="3" type="ORF">GJU39_09175</name>
</gene>
<feature type="domain" description="Sialidase" evidence="2">
    <location>
        <begin position="49"/>
        <end position="324"/>
    </location>
</feature>
<dbReference type="CDD" id="cd15482">
    <property type="entry name" value="Sialidase_non-viral"/>
    <property type="match status" value="1"/>
</dbReference>
<organism evidence="3 4">
    <name type="scientific">Pedobacter petrophilus</name>
    <dbReference type="NCBI Taxonomy" id="1908241"/>
    <lineage>
        <taxon>Bacteria</taxon>
        <taxon>Pseudomonadati</taxon>
        <taxon>Bacteroidota</taxon>
        <taxon>Sphingobacteriia</taxon>
        <taxon>Sphingobacteriales</taxon>
        <taxon>Sphingobacteriaceae</taxon>
        <taxon>Pedobacter</taxon>
    </lineage>
</organism>
<dbReference type="InterPro" id="IPR011040">
    <property type="entry name" value="Sialidase"/>
</dbReference>
<dbReference type="Proteomes" id="UP000487757">
    <property type="component" value="Unassembled WGS sequence"/>
</dbReference>
<evidence type="ECO:0000256" key="1">
    <source>
        <dbReference type="SAM" id="SignalP"/>
    </source>
</evidence>
<dbReference type="EMBL" id="WKKH01000011">
    <property type="protein sequence ID" value="MRX76260.1"/>
    <property type="molecule type" value="Genomic_DNA"/>
</dbReference>
<comment type="caution">
    <text evidence="3">The sequence shown here is derived from an EMBL/GenBank/DDBJ whole genome shotgun (WGS) entry which is preliminary data.</text>
</comment>
<proteinExistence type="predicted"/>
<dbReference type="InterPro" id="IPR036278">
    <property type="entry name" value="Sialidase_sf"/>
</dbReference>
<dbReference type="SUPFAM" id="SSF50939">
    <property type="entry name" value="Sialidases"/>
    <property type="match status" value="1"/>
</dbReference>
<sequence>MLRYIFILLCLSTTSSEAQSVKIIQSTYLFEKAPFAACHASTLVDLGKGKIMAAWFGGKQEGNKGVTIWTAVKNRNKWTAPKAVADGIVNDTTRFACWNPVLFKSSNGTLTLHYKIGPNPREWWAAYKTSADDGRTWSEAVKLPDGFLGPIKNKPVQLDRNTILYPSSTESLDEKVWSIHLEKSDNRNNNWKKIKINCDTFGVIQPSILSYSNGKLQLLCRSRQNVIVESWSADGGKNWSKLTATGLPNPNSGSDAVTLKDGRQLLIYNPLTAGKNWWEGRSILKLAISKDGKTWKDIYTLENHLKGEYSYPAIIQDKNGHVHLSYTAERKKIKYVMLDLIN</sequence>
<dbReference type="OrthoDB" id="41724at2"/>
<reference evidence="3 4" key="1">
    <citation type="submission" date="2019-11" db="EMBL/GenBank/DDBJ databases">
        <title>Pedobacter petrophilus genome.</title>
        <authorList>
            <person name="Feldbauer M.J."/>
            <person name="Newman J.D."/>
        </authorList>
    </citation>
    <scope>NUCLEOTIDE SEQUENCE [LARGE SCALE GENOMIC DNA]</scope>
    <source>
        <strain evidence="3 4">LMG 29686</strain>
    </source>
</reference>
<name>A0A7K0FYI1_9SPHI</name>